<evidence type="ECO:0000313" key="2">
    <source>
        <dbReference type="Proteomes" id="UP000322873"/>
    </source>
</evidence>
<dbReference type="AlphaFoldDB" id="A0A5M9JZ42"/>
<organism evidence="1 2">
    <name type="scientific">Monilinia fructicola</name>
    <name type="common">Brown rot fungus</name>
    <name type="synonym">Ciboria fructicola</name>
    <dbReference type="NCBI Taxonomy" id="38448"/>
    <lineage>
        <taxon>Eukaryota</taxon>
        <taxon>Fungi</taxon>
        <taxon>Dikarya</taxon>
        <taxon>Ascomycota</taxon>
        <taxon>Pezizomycotina</taxon>
        <taxon>Leotiomycetes</taxon>
        <taxon>Helotiales</taxon>
        <taxon>Sclerotiniaceae</taxon>
        <taxon>Monilinia</taxon>
    </lineage>
</organism>
<name>A0A5M9JZ42_MONFR</name>
<evidence type="ECO:0000313" key="1">
    <source>
        <dbReference type="EMBL" id="KAA8573930.1"/>
    </source>
</evidence>
<keyword evidence="2" id="KW-1185">Reference proteome</keyword>
<gene>
    <name evidence="1" type="ORF">EYC84_005475</name>
</gene>
<protein>
    <submittedName>
        <fullName evidence="1">Uncharacterized protein</fullName>
    </submittedName>
</protein>
<dbReference type="EMBL" id="VICG01000003">
    <property type="protein sequence ID" value="KAA8573930.1"/>
    <property type="molecule type" value="Genomic_DNA"/>
</dbReference>
<proteinExistence type="predicted"/>
<reference evidence="1 2" key="1">
    <citation type="submission" date="2019-06" db="EMBL/GenBank/DDBJ databases">
        <title>Genome Sequence of the Brown Rot Fungal Pathogen Monilinia fructicola.</title>
        <authorList>
            <person name="De Miccolis Angelini R.M."/>
            <person name="Landi L."/>
            <person name="Abate D."/>
            <person name="Pollastro S."/>
            <person name="Romanazzi G."/>
            <person name="Faretra F."/>
        </authorList>
    </citation>
    <scope>NUCLEOTIDE SEQUENCE [LARGE SCALE GENOMIC DNA]</scope>
    <source>
        <strain evidence="1 2">Mfrc123</strain>
    </source>
</reference>
<sequence>MHLERIDDIVCRWLKTYLRTLALEINQEVRGATGGGVCRFVGRERWYLGASCSVPSKPVSNRDTPERCDVHDVSGKWKIPRGKLASLDGLAFFCSCFRSRALSLLPVGGSGRETPALRVG</sequence>
<accession>A0A5M9JZ42</accession>
<comment type="caution">
    <text evidence="1">The sequence shown here is derived from an EMBL/GenBank/DDBJ whole genome shotgun (WGS) entry which is preliminary data.</text>
</comment>
<dbReference type="Proteomes" id="UP000322873">
    <property type="component" value="Unassembled WGS sequence"/>
</dbReference>